<dbReference type="Gene3D" id="3.20.20.370">
    <property type="entry name" value="Glycoside hydrolase/deacetylase"/>
    <property type="match status" value="1"/>
</dbReference>
<sequence length="259" mass="29250">MKVLICSFLLLFSFIPQGFAATSTIPKNELAIVIDDLGNDMRGTEEMLKLPIKLTVAVMPFMPTTKEDAELAHHYGHEVILHLPMEPKRGKKSWLGPGAITTDLSDDEIRKRVEDAIQDIPHLVGVNHHMGSKVTEDERVMRIVLEVIKENGLYYLDSMTSSKSVVGKLAQEMNVPYLENNLFFDEIYTIGHISKQANLLAEKIMDNEQLIAIGHVGITGPNMVNVLKEFIPIYEEKAEIVQISDLIEEYKLLETIHDR</sequence>
<reference evidence="2" key="1">
    <citation type="submission" date="2021-03" db="EMBL/GenBank/DDBJ databases">
        <title>Genomic Encyclopedia of Type Strains, Phase IV (KMG-IV): sequencing the most valuable type-strain genomes for metagenomic binning, comparative biology and taxonomic classification.</title>
        <authorList>
            <person name="Goeker M."/>
        </authorList>
    </citation>
    <scope>NUCLEOTIDE SEQUENCE</scope>
    <source>
        <strain evidence="2">DSM 107338</strain>
    </source>
</reference>
<comment type="caution">
    <text evidence="2">The sequence shown here is derived from an EMBL/GenBank/DDBJ whole genome shotgun (WGS) entry which is preliminary data.</text>
</comment>
<evidence type="ECO:0000313" key="2">
    <source>
        <dbReference type="EMBL" id="MBP2078615.1"/>
    </source>
</evidence>
<dbReference type="EMBL" id="JAGGMB010000009">
    <property type="protein sequence ID" value="MBP2078615.1"/>
    <property type="molecule type" value="Genomic_DNA"/>
</dbReference>
<dbReference type="PANTHER" id="PTHR30105:SF2">
    <property type="entry name" value="DIVERGENT POLYSACCHARIDE DEACETYLASE SUPERFAMILY"/>
    <property type="match status" value="1"/>
</dbReference>
<accession>A0A9X0YTK5</accession>
<gene>
    <name evidence="2" type="ORF">J2Z64_002879</name>
</gene>
<keyword evidence="3" id="KW-1185">Reference proteome</keyword>
<feature type="chain" id="PRO_5040936444" evidence="1">
    <location>
        <begin position="21"/>
        <end position="259"/>
    </location>
</feature>
<dbReference type="GO" id="GO:0005975">
    <property type="term" value="P:carbohydrate metabolic process"/>
    <property type="evidence" value="ECO:0007669"/>
    <property type="project" value="InterPro"/>
</dbReference>
<dbReference type="AlphaFoldDB" id="A0A9X0YTK5"/>
<evidence type="ECO:0000256" key="1">
    <source>
        <dbReference type="SAM" id="SignalP"/>
    </source>
</evidence>
<organism evidence="2 3">
    <name type="scientific">Oceanobacillus polygoni</name>
    <dbReference type="NCBI Taxonomy" id="1235259"/>
    <lineage>
        <taxon>Bacteria</taxon>
        <taxon>Bacillati</taxon>
        <taxon>Bacillota</taxon>
        <taxon>Bacilli</taxon>
        <taxon>Bacillales</taxon>
        <taxon>Bacillaceae</taxon>
        <taxon>Oceanobacillus</taxon>
    </lineage>
</organism>
<dbReference type="SUPFAM" id="SSF88713">
    <property type="entry name" value="Glycoside hydrolase/deacetylase"/>
    <property type="match status" value="1"/>
</dbReference>
<dbReference type="InterPro" id="IPR006837">
    <property type="entry name" value="Divergent_DAC"/>
</dbReference>
<protein>
    <submittedName>
        <fullName evidence="2">Polysaccharide deacetylase 2 family uncharacterized protein YibQ</fullName>
    </submittedName>
</protein>
<name>A0A9X0YTK5_9BACI</name>
<dbReference type="Proteomes" id="UP001138793">
    <property type="component" value="Unassembled WGS sequence"/>
</dbReference>
<dbReference type="CDD" id="cd10936">
    <property type="entry name" value="CE4_DAC2"/>
    <property type="match status" value="1"/>
</dbReference>
<evidence type="ECO:0000313" key="3">
    <source>
        <dbReference type="Proteomes" id="UP001138793"/>
    </source>
</evidence>
<dbReference type="RefSeq" id="WP_149475874.1">
    <property type="nucleotide sequence ID" value="NZ_JAGGMB010000009.1"/>
</dbReference>
<proteinExistence type="predicted"/>
<dbReference type="Pfam" id="PF04748">
    <property type="entry name" value="Polysacc_deac_2"/>
    <property type="match status" value="1"/>
</dbReference>
<dbReference type="InterPro" id="IPR011330">
    <property type="entry name" value="Glyco_hydro/deAcase_b/a-brl"/>
</dbReference>
<keyword evidence="1" id="KW-0732">Signal</keyword>
<dbReference type="OrthoDB" id="9784811at2"/>
<dbReference type="PANTHER" id="PTHR30105">
    <property type="entry name" value="UNCHARACTERIZED YIBQ-RELATED"/>
    <property type="match status" value="1"/>
</dbReference>
<feature type="signal peptide" evidence="1">
    <location>
        <begin position="1"/>
        <end position="20"/>
    </location>
</feature>